<evidence type="ECO:0000313" key="2">
    <source>
        <dbReference type="EMBL" id="QNL31418.1"/>
    </source>
</evidence>
<feature type="compositionally biased region" description="Polar residues" evidence="1">
    <location>
        <begin position="307"/>
        <end position="334"/>
    </location>
</feature>
<evidence type="ECO:0000256" key="1">
    <source>
        <dbReference type="SAM" id="MobiDB-lite"/>
    </source>
</evidence>
<organism evidence="2">
    <name type="scientific">Bacteriophage sp</name>
    <dbReference type="NCBI Taxonomy" id="38018"/>
    <lineage>
        <taxon>Viruses</taxon>
    </lineage>
</organism>
<dbReference type="EMBL" id="MT840185">
    <property type="protein sequence ID" value="QNL31418.1"/>
    <property type="molecule type" value="Genomic_DNA"/>
</dbReference>
<name>A0A7G9A3U5_9VIRU</name>
<reference evidence="2" key="1">
    <citation type="submission" date="2020-07" db="EMBL/GenBank/DDBJ databases">
        <title>Dissolved microcystin release linked to lysis of a Microcystis spp. bloom in Lake Erie (USA) attributed to a novel cyanophage.</title>
        <authorList>
            <person name="McKindles K.M."/>
            <person name="Manes M.A."/>
            <person name="DeMarco J.R."/>
            <person name="McClure A."/>
            <person name="McKay R.M."/>
            <person name="Davis T.W."/>
            <person name="Bullerjahn G.S."/>
        </authorList>
    </citation>
    <scope>NUCLEOTIDE SEQUENCE</scope>
</reference>
<feature type="region of interest" description="Disordered" evidence="1">
    <location>
        <begin position="297"/>
        <end position="334"/>
    </location>
</feature>
<sequence>MFANNNGGLYSEPHSYKYSKSQWGTQRGIVHSISREGRLGNFCSVRLLKGMILDNVRMSGPFGHNGLGVYNPLEIGQPVIVGFNDGKMEDAFILGGYTSEGNYDKLYVDGDLQEPNQRGPEGQTFNQPLGHPNRITQPNAFFHVTGINSLDTAYDSPDYGSLAEAYDRQPRPGVIEIRNDAGTRSLYTSGENILFSDSNIYLVANGDRRSSVNHLLQLSARHCARADGLEMMQGIRPSSATTESLPSGITPMVEGQGEEPVSTTTAITVSYRIQEERRLCQAYLEASRQNLQRQAEGIARVEDKSQDIPTQRGSEVSDTYNESRNNNKDWQSATNKEPTRWFITAGHRDGKSGTCGAAGIPLPQAPGQSVESWMNEQVVKIMERLAPSYGLQLSIFLPPIGTSWQSVLDRAAQEKTDGAGVLEIHFDAGTAGEYTGSTGVIPSRKEILPSEDRLAQTFGAFTRNHRNGLYGPNRGVPLVEVGVLNTQVEALMRGNDTAAQNAYFEGKARAVLQSLKGGAQDNVE</sequence>
<dbReference type="SUPFAM" id="SSF69255">
    <property type="entry name" value="gp5 N-terminal domain-like"/>
    <property type="match status" value="1"/>
</dbReference>
<protein>
    <submittedName>
        <fullName evidence="2">Uncharacterized protein</fullName>
    </submittedName>
</protein>
<accession>A0A7G9A3U5</accession>
<proteinExistence type="predicted"/>